<dbReference type="AlphaFoldDB" id="A0A9Q8V9R2"/>
<dbReference type="PANTHER" id="PTHR43798">
    <property type="entry name" value="MONOACYLGLYCEROL LIPASE"/>
    <property type="match status" value="1"/>
</dbReference>
<evidence type="ECO:0000259" key="2">
    <source>
        <dbReference type="Pfam" id="PF12697"/>
    </source>
</evidence>
<keyword evidence="1" id="KW-0378">Hydrolase</keyword>
<feature type="domain" description="AB hydrolase-1" evidence="2">
    <location>
        <begin position="39"/>
        <end position="267"/>
    </location>
</feature>
<dbReference type="GO" id="GO:0016020">
    <property type="term" value="C:membrane"/>
    <property type="evidence" value="ECO:0007669"/>
    <property type="project" value="TreeGrafter"/>
</dbReference>
<dbReference type="PANTHER" id="PTHR43798:SF31">
    <property type="entry name" value="AB HYDROLASE SUPERFAMILY PROTEIN YCLE"/>
    <property type="match status" value="1"/>
</dbReference>
<dbReference type="OrthoDB" id="2498029at2759"/>
<gene>
    <name evidence="3" type="ORF">JDV02_003421</name>
</gene>
<keyword evidence="4" id="KW-1185">Reference proteome</keyword>
<dbReference type="RefSeq" id="XP_047840523.1">
    <property type="nucleotide sequence ID" value="XM_047984549.1"/>
</dbReference>
<protein>
    <recommendedName>
        <fullName evidence="2">AB hydrolase-1 domain-containing protein</fullName>
    </recommendedName>
</protein>
<dbReference type="GO" id="GO:0016787">
    <property type="term" value="F:hydrolase activity"/>
    <property type="evidence" value="ECO:0007669"/>
    <property type="project" value="UniProtKB-KW"/>
</dbReference>
<reference evidence="3" key="1">
    <citation type="submission" date="2021-11" db="EMBL/GenBank/DDBJ databases">
        <title>Purpureocillium_takamizusanense_genome.</title>
        <authorList>
            <person name="Nguyen N.-H."/>
        </authorList>
    </citation>
    <scope>NUCLEOTIDE SEQUENCE</scope>
    <source>
        <strain evidence="3">PT3</strain>
    </source>
</reference>
<proteinExistence type="predicted"/>
<dbReference type="InterPro" id="IPR029058">
    <property type="entry name" value="AB_hydrolase_fold"/>
</dbReference>
<dbReference type="Pfam" id="PF12697">
    <property type="entry name" value="Abhydrolase_6"/>
    <property type="match status" value="1"/>
</dbReference>
<sequence>MAFQTAKKEFEIQPDIRLHAEISFPAAARPQGALSDTTLVLLHFWGGSSSTWAQFRSLLAPRFPVVALDFRGWGQSTGPDNESAYSIAHLADDVEFVIRALGLTSLVLVGHSMGAKVAQLVAGRKCINGLLGLVLVSPAPPSPLELPPEMREQQLHAYDTPKSAELVTRNVLTASPLQQGIVDSIVTDMLRGNNHARAAWPGYGMSNDVAAEARQIDVPVLVVGAIADIVEPIARIKQEVCTVIPHAGLVTLHNSGHLIPIEAPAELDMAVSEFLQRLKHR</sequence>
<dbReference type="InterPro" id="IPR000073">
    <property type="entry name" value="AB_hydrolase_1"/>
</dbReference>
<evidence type="ECO:0000313" key="4">
    <source>
        <dbReference type="Proteomes" id="UP000829364"/>
    </source>
</evidence>
<dbReference type="SUPFAM" id="SSF53474">
    <property type="entry name" value="alpha/beta-Hydrolases"/>
    <property type="match status" value="1"/>
</dbReference>
<dbReference type="Proteomes" id="UP000829364">
    <property type="component" value="Chromosome 2"/>
</dbReference>
<name>A0A9Q8V9R2_9HYPO</name>
<dbReference type="Gene3D" id="3.40.50.1820">
    <property type="entry name" value="alpha/beta hydrolase"/>
    <property type="match status" value="1"/>
</dbReference>
<evidence type="ECO:0000256" key="1">
    <source>
        <dbReference type="ARBA" id="ARBA00022801"/>
    </source>
</evidence>
<dbReference type="InterPro" id="IPR050266">
    <property type="entry name" value="AB_hydrolase_sf"/>
</dbReference>
<dbReference type="KEGG" id="ptkz:JDV02_003421"/>
<evidence type="ECO:0000313" key="3">
    <source>
        <dbReference type="EMBL" id="UNI17042.1"/>
    </source>
</evidence>
<organism evidence="3 4">
    <name type="scientific">Purpureocillium takamizusanense</name>
    <dbReference type="NCBI Taxonomy" id="2060973"/>
    <lineage>
        <taxon>Eukaryota</taxon>
        <taxon>Fungi</taxon>
        <taxon>Dikarya</taxon>
        <taxon>Ascomycota</taxon>
        <taxon>Pezizomycotina</taxon>
        <taxon>Sordariomycetes</taxon>
        <taxon>Hypocreomycetidae</taxon>
        <taxon>Hypocreales</taxon>
        <taxon>Ophiocordycipitaceae</taxon>
        <taxon>Purpureocillium</taxon>
    </lineage>
</organism>
<dbReference type="GeneID" id="72065380"/>
<accession>A0A9Q8V9R2</accession>
<dbReference type="EMBL" id="CP086355">
    <property type="protein sequence ID" value="UNI17042.1"/>
    <property type="molecule type" value="Genomic_DNA"/>
</dbReference>